<reference evidence="3" key="1">
    <citation type="submission" date="2011-05" db="EMBL/GenBank/DDBJ databases">
        <title>The genome sequence of Vittaforma corneae strain ATCC 50505.</title>
        <authorList>
            <consortium name="The Broad Institute Genome Sequencing Platform"/>
            <person name="Cuomo C."/>
            <person name="Didier E."/>
            <person name="Bowers L."/>
            <person name="Young S.K."/>
            <person name="Zeng Q."/>
            <person name="Gargeya S."/>
            <person name="Fitzgerald M."/>
            <person name="Haas B."/>
            <person name="Abouelleil A."/>
            <person name="Alvarado L."/>
            <person name="Arachchi H.M."/>
            <person name="Berlin A."/>
            <person name="Chapman S.B."/>
            <person name="Gearin G."/>
            <person name="Goldberg J."/>
            <person name="Griggs A."/>
            <person name="Gujja S."/>
            <person name="Hansen M."/>
            <person name="Heiman D."/>
            <person name="Howarth C."/>
            <person name="Larimer J."/>
            <person name="Lui A."/>
            <person name="MacDonald P.J.P."/>
            <person name="McCowen C."/>
            <person name="Montmayeur A."/>
            <person name="Murphy C."/>
            <person name="Neiman D."/>
            <person name="Pearson M."/>
            <person name="Priest M."/>
            <person name="Roberts A."/>
            <person name="Saif S."/>
            <person name="Shea T."/>
            <person name="Sisk P."/>
            <person name="Stolte C."/>
            <person name="Sykes S."/>
            <person name="Wortman J."/>
            <person name="Nusbaum C."/>
            <person name="Birren B."/>
        </authorList>
    </citation>
    <scope>NUCLEOTIDE SEQUENCE [LARGE SCALE GENOMIC DNA]</scope>
    <source>
        <strain evidence="3">ATCC 50505</strain>
    </source>
</reference>
<dbReference type="OMA" id="EHEMYAG"/>
<dbReference type="AlphaFoldDB" id="L2GLX3"/>
<name>L2GLX3_VITCO</name>
<dbReference type="InParanoid" id="L2GLX3"/>
<dbReference type="Proteomes" id="UP000011082">
    <property type="component" value="Unassembled WGS sequence"/>
</dbReference>
<dbReference type="GeneID" id="19882073"/>
<dbReference type="EMBL" id="JH370141">
    <property type="protein sequence ID" value="ELA41614.1"/>
    <property type="molecule type" value="Genomic_DNA"/>
</dbReference>
<keyword evidence="1" id="KW-0175">Coiled coil</keyword>
<sequence>MEANIQQLIDKEKEAEERIQAAVHDKEEAKRRAIHDAELALSIIQSEHDKKIKKIQEDSEIYLESLRKELNEEHEMYAGIFNSKDIAVAVSEISKIVSGEQRDLSN</sequence>
<evidence type="ECO:0000313" key="2">
    <source>
        <dbReference type="EMBL" id="ELA41614.1"/>
    </source>
</evidence>
<gene>
    <name evidence="2" type="ORF">VICG_01362</name>
</gene>
<feature type="coiled-coil region" evidence="1">
    <location>
        <begin position="5"/>
        <end position="32"/>
    </location>
</feature>
<accession>L2GLX3</accession>
<organism evidence="2 3">
    <name type="scientific">Vittaforma corneae (strain ATCC 50505)</name>
    <name type="common">Microsporidian parasite</name>
    <name type="synonym">Nosema corneum</name>
    <dbReference type="NCBI Taxonomy" id="993615"/>
    <lineage>
        <taxon>Eukaryota</taxon>
        <taxon>Fungi</taxon>
        <taxon>Fungi incertae sedis</taxon>
        <taxon>Microsporidia</taxon>
        <taxon>Nosematidae</taxon>
        <taxon>Vittaforma</taxon>
    </lineage>
</organism>
<evidence type="ECO:0000256" key="1">
    <source>
        <dbReference type="SAM" id="Coils"/>
    </source>
</evidence>
<dbReference type="HOGENOM" id="CLU_2225251_0_0_1"/>
<dbReference type="VEuPathDB" id="MicrosporidiaDB:VICG_01362"/>
<keyword evidence="3" id="KW-1185">Reference proteome</keyword>
<protein>
    <submittedName>
        <fullName evidence="2">Uncharacterized protein</fullName>
    </submittedName>
</protein>
<dbReference type="RefSeq" id="XP_007604808.1">
    <property type="nucleotide sequence ID" value="XM_007604746.1"/>
</dbReference>
<proteinExistence type="predicted"/>
<evidence type="ECO:0000313" key="3">
    <source>
        <dbReference type="Proteomes" id="UP000011082"/>
    </source>
</evidence>